<dbReference type="InterPro" id="IPR006171">
    <property type="entry name" value="TOPRIM_dom"/>
</dbReference>
<evidence type="ECO:0000256" key="10">
    <source>
        <dbReference type="ARBA" id="ARBA00022884"/>
    </source>
</evidence>
<keyword evidence="2 11" id="KW-0690">Ribosome biogenesis</keyword>
<dbReference type="Gene3D" id="3.40.1360.10">
    <property type="match status" value="1"/>
</dbReference>
<comment type="function">
    <text evidence="11">Required for correct processing of both the 5' and 3' ends of 5S rRNA precursor. Cleaves both sides of a double-stranded region yielding mature 5S rRNA in one step.</text>
</comment>
<reference evidence="14 15" key="1">
    <citation type="submission" date="2023-07" db="EMBL/GenBank/DDBJ databases">
        <title>Genomic Encyclopedia of Type Strains, Phase IV (KMG-IV): sequencing the most valuable type-strain genomes for metagenomic binning, comparative biology and taxonomic classification.</title>
        <authorList>
            <person name="Goeker M."/>
        </authorList>
    </citation>
    <scope>NUCLEOTIDE SEQUENCE [LARGE SCALE GENOMIC DNA]</scope>
    <source>
        <strain evidence="14 15">DSM 16784</strain>
    </source>
</reference>
<keyword evidence="5" id="KW-0479">Metal-binding</keyword>
<evidence type="ECO:0000259" key="13">
    <source>
        <dbReference type="PROSITE" id="PS50880"/>
    </source>
</evidence>
<organism evidence="14 15">
    <name type="scientific">Breznakia pachnodae</name>
    <dbReference type="NCBI Taxonomy" id="265178"/>
    <lineage>
        <taxon>Bacteria</taxon>
        <taxon>Bacillati</taxon>
        <taxon>Bacillota</taxon>
        <taxon>Erysipelotrichia</taxon>
        <taxon>Erysipelotrichales</taxon>
        <taxon>Erysipelotrichaceae</taxon>
        <taxon>Breznakia</taxon>
    </lineage>
</organism>
<dbReference type="Pfam" id="PF01751">
    <property type="entry name" value="Toprim"/>
    <property type="match status" value="1"/>
</dbReference>
<dbReference type="Proteomes" id="UP001230220">
    <property type="component" value="Unassembled WGS sequence"/>
</dbReference>
<dbReference type="Pfam" id="PF13331">
    <property type="entry name" value="DUF4093"/>
    <property type="match status" value="1"/>
</dbReference>
<dbReference type="CDD" id="cd01027">
    <property type="entry name" value="TOPRIM_RNase_M5_like"/>
    <property type="match status" value="1"/>
</dbReference>
<evidence type="ECO:0000256" key="1">
    <source>
        <dbReference type="ARBA" id="ARBA00022490"/>
    </source>
</evidence>
<dbReference type="PANTHER" id="PTHR39156">
    <property type="entry name" value="RIBONUCLEASE M5"/>
    <property type="match status" value="1"/>
</dbReference>
<dbReference type="RefSeq" id="WP_307407367.1">
    <property type="nucleotide sequence ID" value="NZ_JAUSUR010000003.1"/>
</dbReference>
<dbReference type="GO" id="GO:0043822">
    <property type="term" value="F:ribonuclease M5 activity"/>
    <property type="evidence" value="ECO:0007669"/>
    <property type="project" value="UniProtKB-EC"/>
</dbReference>
<comment type="catalytic activity">
    <reaction evidence="11">
        <text>Endonucleolytic cleavage of RNA, removing 21 and 42 nucleotides, respectively, from the 5'- and 3'-termini of a 5S-rRNA precursor.</text>
        <dbReference type="EC" id="3.1.26.8"/>
    </reaction>
</comment>
<dbReference type="HAMAP" id="MF_01469">
    <property type="entry name" value="RNase_M5"/>
    <property type="match status" value="1"/>
</dbReference>
<accession>A0ABU0E2N1</accession>
<keyword evidence="4 11" id="KW-0540">Nuclease</keyword>
<evidence type="ECO:0000256" key="12">
    <source>
        <dbReference type="NCBIfam" id="TIGR00334"/>
    </source>
</evidence>
<comment type="similarity">
    <text evidence="11">Belongs to the ribonuclease M5 family.</text>
</comment>
<dbReference type="PANTHER" id="PTHR39156:SF2">
    <property type="entry name" value="DNA PRIMASE (BACTERIAL TYPE) AND SMALL PRIMASE-LIKE PROTEINS"/>
    <property type="match status" value="1"/>
</dbReference>
<comment type="subcellular location">
    <subcellularLocation>
        <location evidence="11">Cytoplasm</location>
    </subcellularLocation>
</comment>
<comment type="caution">
    <text evidence="14">The sequence shown here is derived from an EMBL/GenBank/DDBJ whole genome shotgun (WGS) entry which is preliminary data.</text>
</comment>
<keyword evidence="1 11" id="KW-0963">Cytoplasm</keyword>
<dbReference type="SMART" id="SM00493">
    <property type="entry name" value="TOPRIM"/>
    <property type="match status" value="1"/>
</dbReference>
<protein>
    <recommendedName>
        <fullName evidence="11 12">Ribonuclease M5</fullName>
        <ecNumber evidence="11 12">3.1.26.8</ecNumber>
    </recommendedName>
    <alternativeName>
        <fullName evidence="11">RNase M5</fullName>
    </alternativeName>
    <alternativeName>
        <fullName evidence="11">Ribosomal RNA terminal maturase M5</fullName>
    </alternativeName>
</protein>
<evidence type="ECO:0000256" key="2">
    <source>
        <dbReference type="ARBA" id="ARBA00022517"/>
    </source>
</evidence>
<evidence type="ECO:0000256" key="9">
    <source>
        <dbReference type="ARBA" id="ARBA00022842"/>
    </source>
</evidence>
<evidence type="ECO:0000256" key="4">
    <source>
        <dbReference type="ARBA" id="ARBA00022722"/>
    </source>
</evidence>
<evidence type="ECO:0000256" key="7">
    <source>
        <dbReference type="ARBA" id="ARBA00022759"/>
    </source>
</evidence>
<dbReference type="EMBL" id="JAUSUR010000003">
    <property type="protein sequence ID" value="MDQ0361009.1"/>
    <property type="molecule type" value="Genomic_DNA"/>
</dbReference>
<feature type="domain" description="Toprim" evidence="13">
    <location>
        <begin position="4"/>
        <end position="90"/>
    </location>
</feature>
<dbReference type="InterPro" id="IPR034141">
    <property type="entry name" value="TOPRIM_RNase_M5-like"/>
</dbReference>
<keyword evidence="9" id="KW-0460">Magnesium</keyword>
<keyword evidence="10 11" id="KW-0694">RNA-binding</keyword>
<keyword evidence="6 11" id="KW-0699">rRNA-binding</keyword>
<dbReference type="SUPFAM" id="SSF110455">
    <property type="entry name" value="Toprim domain"/>
    <property type="match status" value="1"/>
</dbReference>
<dbReference type="EC" id="3.1.26.8" evidence="11 12"/>
<keyword evidence="7 11" id="KW-0255">Endonuclease</keyword>
<evidence type="ECO:0000256" key="5">
    <source>
        <dbReference type="ARBA" id="ARBA00022723"/>
    </source>
</evidence>
<name>A0ABU0E2N1_9FIRM</name>
<evidence type="ECO:0000313" key="14">
    <source>
        <dbReference type="EMBL" id="MDQ0361009.1"/>
    </source>
</evidence>
<proteinExistence type="inferred from homology"/>
<dbReference type="NCBIfam" id="TIGR00334">
    <property type="entry name" value="5S_RNA_mat_M5"/>
    <property type="match status" value="1"/>
</dbReference>
<evidence type="ECO:0000256" key="11">
    <source>
        <dbReference type="HAMAP-Rule" id="MF_01469"/>
    </source>
</evidence>
<evidence type="ECO:0000256" key="8">
    <source>
        <dbReference type="ARBA" id="ARBA00022801"/>
    </source>
</evidence>
<evidence type="ECO:0000256" key="3">
    <source>
        <dbReference type="ARBA" id="ARBA00022552"/>
    </source>
</evidence>
<sequence>MKLKEVIVVEGRHDTVKLQSFFDVDTIETNGLHLSKDKIESIRKLNDKRGVILFLDPDSAGERIRKRLNDAIPNLKNAFIDKKKCRTSKKVGIEHADKEALEEALAHTITYDKEITESLSYTDYLSMGFQGREDSRQLRKVIGNHLFLGECNAKTLFKRLNMFQITKEELEEMIEELYE</sequence>
<dbReference type="InterPro" id="IPR025156">
    <property type="entry name" value="RNase_M5_C"/>
</dbReference>
<dbReference type="InterPro" id="IPR004466">
    <property type="entry name" value="RNase_M5"/>
</dbReference>
<evidence type="ECO:0000313" key="15">
    <source>
        <dbReference type="Proteomes" id="UP001230220"/>
    </source>
</evidence>
<dbReference type="PROSITE" id="PS50880">
    <property type="entry name" value="TOPRIM"/>
    <property type="match status" value="1"/>
</dbReference>
<gene>
    <name evidence="11" type="primary">rnmV</name>
    <name evidence="14" type="ORF">J2S15_001756</name>
</gene>
<keyword evidence="8 11" id="KW-0378">Hydrolase</keyword>
<evidence type="ECO:0000256" key="6">
    <source>
        <dbReference type="ARBA" id="ARBA00022730"/>
    </source>
</evidence>
<keyword evidence="15" id="KW-1185">Reference proteome</keyword>
<keyword evidence="3 11" id="KW-0698">rRNA processing</keyword>